<feature type="non-terminal residue" evidence="6">
    <location>
        <position position="140"/>
    </location>
</feature>
<dbReference type="GO" id="GO:0005524">
    <property type="term" value="F:ATP binding"/>
    <property type="evidence" value="ECO:0007669"/>
    <property type="project" value="UniProtKB-UniRule"/>
</dbReference>
<dbReference type="InterPro" id="IPR016135">
    <property type="entry name" value="UBQ-conjugating_enzyme/RWD"/>
</dbReference>
<dbReference type="Proteomes" id="UP000728032">
    <property type="component" value="Unassembled WGS sequence"/>
</dbReference>
<evidence type="ECO:0000313" key="7">
    <source>
        <dbReference type="Proteomes" id="UP000728032"/>
    </source>
</evidence>
<dbReference type="AlphaFoldDB" id="A0A7R9R1Y2"/>
<evidence type="ECO:0000256" key="2">
    <source>
        <dbReference type="ARBA" id="ARBA00022786"/>
    </source>
</evidence>
<keyword evidence="4" id="KW-0547">Nucleotide-binding</keyword>
<dbReference type="SUPFAM" id="SSF54495">
    <property type="entry name" value="UBC-like"/>
    <property type="match status" value="1"/>
</dbReference>
<dbReference type="Pfam" id="PF00179">
    <property type="entry name" value="UQ_con"/>
    <property type="match status" value="1"/>
</dbReference>
<dbReference type="PROSITE" id="PS00183">
    <property type="entry name" value="UBC_1"/>
    <property type="match status" value="1"/>
</dbReference>
<evidence type="ECO:0000313" key="6">
    <source>
        <dbReference type="EMBL" id="CAD7665804.1"/>
    </source>
</evidence>
<dbReference type="InterPro" id="IPR000608">
    <property type="entry name" value="UBC"/>
</dbReference>
<dbReference type="Gene3D" id="3.10.110.10">
    <property type="entry name" value="Ubiquitin Conjugating Enzyme"/>
    <property type="match status" value="1"/>
</dbReference>
<keyword evidence="4" id="KW-0067">ATP-binding</keyword>
<keyword evidence="2 4" id="KW-0833">Ubl conjugation pathway</keyword>
<accession>A0A7R9R1Y2</accession>
<dbReference type="PANTHER" id="PTHR24067">
    <property type="entry name" value="UBIQUITIN-CONJUGATING ENZYME E2"/>
    <property type="match status" value="1"/>
</dbReference>
<feature type="active site" description="Glycyl thioester intermediate" evidence="3">
    <location>
        <position position="100"/>
    </location>
</feature>
<dbReference type="GO" id="GO:0016740">
    <property type="term" value="F:transferase activity"/>
    <property type="evidence" value="ECO:0007669"/>
    <property type="project" value="UniProtKB-KW"/>
</dbReference>
<dbReference type="PROSITE" id="PS50127">
    <property type="entry name" value="UBC_2"/>
    <property type="match status" value="1"/>
</dbReference>
<proteinExistence type="inferred from homology"/>
<evidence type="ECO:0000256" key="3">
    <source>
        <dbReference type="PROSITE-ProRule" id="PRU10133"/>
    </source>
</evidence>
<gene>
    <name evidence="6" type="ORF">ONB1V03_LOCUS22361</name>
</gene>
<name>A0A7R9R1Y2_9ACAR</name>
<protein>
    <recommendedName>
        <fullName evidence="5">UBC core domain-containing protein</fullName>
    </recommendedName>
</protein>
<reference evidence="6" key="1">
    <citation type="submission" date="2020-11" db="EMBL/GenBank/DDBJ databases">
        <authorList>
            <person name="Tran Van P."/>
        </authorList>
    </citation>
    <scope>NUCLEOTIDE SEQUENCE</scope>
</reference>
<evidence type="ECO:0000256" key="4">
    <source>
        <dbReference type="RuleBase" id="RU362109"/>
    </source>
</evidence>
<organism evidence="6">
    <name type="scientific">Oppiella nova</name>
    <dbReference type="NCBI Taxonomy" id="334625"/>
    <lineage>
        <taxon>Eukaryota</taxon>
        <taxon>Metazoa</taxon>
        <taxon>Ecdysozoa</taxon>
        <taxon>Arthropoda</taxon>
        <taxon>Chelicerata</taxon>
        <taxon>Arachnida</taxon>
        <taxon>Acari</taxon>
        <taxon>Acariformes</taxon>
        <taxon>Sarcoptiformes</taxon>
        <taxon>Oribatida</taxon>
        <taxon>Brachypylina</taxon>
        <taxon>Oppioidea</taxon>
        <taxon>Oppiidae</taxon>
        <taxon>Oppiella</taxon>
    </lineage>
</organism>
<keyword evidence="7" id="KW-1185">Reference proteome</keyword>
<sequence>MQSSGTLSAKYLNNKIAINRLAKELEDMARNPPIELSVGPVADDLFHWEGVLHGPLDSPYEGGLFRFRVDFPNDYPNKAPKIRFISPVFHPNISRNGDICVDFLQKQWSSAYTLTQAMLSISSLLTDPNTSSPLNPMSAR</sequence>
<evidence type="ECO:0000259" key="5">
    <source>
        <dbReference type="PROSITE" id="PS50127"/>
    </source>
</evidence>
<dbReference type="SMART" id="SM00212">
    <property type="entry name" value="UBCc"/>
    <property type="match status" value="1"/>
</dbReference>
<keyword evidence="1" id="KW-0808">Transferase</keyword>
<dbReference type="OrthoDB" id="10253686at2759"/>
<dbReference type="InterPro" id="IPR050113">
    <property type="entry name" value="Ub_conjugating_enzyme"/>
</dbReference>
<comment type="similarity">
    <text evidence="4">Belongs to the ubiquitin-conjugating enzyme family.</text>
</comment>
<dbReference type="EMBL" id="CAJPVJ010049426">
    <property type="protein sequence ID" value="CAG2182940.1"/>
    <property type="molecule type" value="Genomic_DNA"/>
</dbReference>
<feature type="domain" description="UBC core" evidence="5">
    <location>
        <begin position="16"/>
        <end position="140"/>
    </location>
</feature>
<dbReference type="EMBL" id="OC964251">
    <property type="protein sequence ID" value="CAD7665804.1"/>
    <property type="molecule type" value="Genomic_DNA"/>
</dbReference>
<evidence type="ECO:0000256" key="1">
    <source>
        <dbReference type="ARBA" id="ARBA00022679"/>
    </source>
</evidence>
<dbReference type="InterPro" id="IPR023313">
    <property type="entry name" value="UBQ-conjugating_AS"/>
</dbReference>